<dbReference type="RefSeq" id="WP_237056697.1">
    <property type="nucleotide sequence ID" value="NZ_JAKJPO010000018.1"/>
</dbReference>
<name>A0ABS9HYF4_9GAMM</name>
<evidence type="ECO:0000256" key="1">
    <source>
        <dbReference type="SAM" id="SignalP"/>
    </source>
</evidence>
<keyword evidence="1" id="KW-0732">Signal</keyword>
<dbReference type="Proteomes" id="UP001430796">
    <property type="component" value="Unassembled WGS sequence"/>
</dbReference>
<comment type="caution">
    <text evidence="2">The sequence shown here is derived from an EMBL/GenBank/DDBJ whole genome shotgun (WGS) entry which is preliminary data.</text>
</comment>
<reference evidence="3" key="1">
    <citation type="submission" date="2022-01" db="EMBL/GenBank/DDBJ databases">
        <title>Lysobacter chinensis sp. nov., a bacterium isolated from cow dung compost.</title>
        <authorList>
            <person name="Zhou L.Y."/>
        </authorList>
    </citation>
    <scope>NUCLEOTIDE SEQUENCE [LARGE SCALE GENOMIC DNA]</scope>
    <source>
        <strain evidence="3">TLK-CK17</strain>
    </source>
</reference>
<keyword evidence="3" id="KW-1185">Reference proteome</keyword>
<organism evidence="2 3">
    <name type="scientific">Marilutibacter chinensis</name>
    <dbReference type="NCBI Taxonomy" id="2912247"/>
    <lineage>
        <taxon>Bacteria</taxon>
        <taxon>Pseudomonadati</taxon>
        <taxon>Pseudomonadota</taxon>
        <taxon>Gammaproteobacteria</taxon>
        <taxon>Lysobacterales</taxon>
        <taxon>Lysobacteraceae</taxon>
        <taxon>Marilutibacter</taxon>
    </lineage>
</organism>
<protein>
    <submittedName>
        <fullName evidence="2">Uncharacterized protein</fullName>
    </submittedName>
</protein>
<feature type="signal peptide" evidence="1">
    <location>
        <begin position="1"/>
        <end position="28"/>
    </location>
</feature>
<evidence type="ECO:0000313" key="2">
    <source>
        <dbReference type="EMBL" id="MCF7223586.1"/>
    </source>
</evidence>
<dbReference type="EMBL" id="JAKJPO010000018">
    <property type="protein sequence ID" value="MCF7223586.1"/>
    <property type="molecule type" value="Genomic_DNA"/>
</dbReference>
<feature type="chain" id="PRO_5046662659" evidence="1">
    <location>
        <begin position="29"/>
        <end position="146"/>
    </location>
</feature>
<evidence type="ECO:0000313" key="3">
    <source>
        <dbReference type="Proteomes" id="UP001430796"/>
    </source>
</evidence>
<proteinExistence type="predicted"/>
<gene>
    <name evidence="2" type="ORF">L3V18_17640</name>
</gene>
<accession>A0ABS9HYF4</accession>
<sequence length="146" mass="15510">MHPSRFLAIVLLSICALLTSGHVPPASADGSGYDFSTRPFQGGNTDWTIRLVRISPGQVVYTLQFTSRPAKGDGLLESVKPEFGRLGLKGKYGLASAEGVSPSIRLMIAPSAADAPCQDRRGTRYPHAILLLVGDSVLYGCGDYDG</sequence>
<reference evidence="2 3" key="2">
    <citation type="submission" date="2022-01" db="EMBL/GenBank/DDBJ databases">
        <title>Lysobacter chinensis sp. nov., a bacterium isolated from cow dung compost.</title>
        <authorList>
            <person name="Liu Y."/>
        </authorList>
    </citation>
    <scope>NUCLEOTIDE SEQUENCE [LARGE SCALE GENOMIC DNA]</scope>
    <source>
        <strain evidence="2 3">TLK-CK17</strain>
    </source>
</reference>